<dbReference type="AlphaFoldDB" id="A0A1H2QIZ0"/>
<feature type="signal peptide" evidence="1">
    <location>
        <begin position="1"/>
        <end position="37"/>
    </location>
</feature>
<dbReference type="STRING" id="356660.SAMN05444336_10168"/>
<dbReference type="InterPro" id="IPR021727">
    <property type="entry name" value="DUF3299"/>
</dbReference>
<evidence type="ECO:0000313" key="3">
    <source>
        <dbReference type="Proteomes" id="UP000199118"/>
    </source>
</evidence>
<gene>
    <name evidence="2" type="ORF">SAMN05444336_10168</name>
</gene>
<keyword evidence="3" id="KW-1185">Reference proteome</keyword>
<feature type="chain" id="PRO_5011793676" description="DUF3299 domain-containing protein" evidence="1">
    <location>
        <begin position="38"/>
        <end position="179"/>
    </location>
</feature>
<dbReference type="Proteomes" id="UP000199118">
    <property type="component" value="Unassembled WGS sequence"/>
</dbReference>
<protein>
    <recommendedName>
        <fullName evidence="4">DUF3299 domain-containing protein</fullName>
    </recommendedName>
</protein>
<dbReference type="Pfam" id="PF11736">
    <property type="entry name" value="DUF3299"/>
    <property type="match status" value="1"/>
</dbReference>
<reference evidence="2 3" key="1">
    <citation type="submission" date="2016-10" db="EMBL/GenBank/DDBJ databases">
        <authorList>
            <person name="de Groot N.N."/>
        </authorList>
    </citation>
    <scope>NUCLEOTIDE SEQUENCE [LARGE SCALE GENOMIC DNA]</scope>
    <source>
        <strain evidence="2 3">DSM 17890</strain>
    </source>
</reference>
<sequence>MVSRASRRRVLAAFLAALGLAALGLAALGLAAASAQAEDVVDLGWDDLIPQGQPPLSPSLEGVIPHDESAMASGQPASSGVRGDWNGRIVRLSGFVIPLDQDGAGVRVFMLVPYVGACIHVPPPPANQLVLVTSERPYEAEGLFAPVTVTGMFGAAATSTRLAEVGYALSADRIEAYGG</sequence>
<evidence type="ECO:0008006" key="4">
    <source>
        <dbReference type="Google" id="ProtNLM"/>
    </source>
</evidence>
<evidence type="ECO:0000313" key="2">
    <source>
        <dbReference type="EMBL" id="SDW07167.1"/>
    </source>
</evidence>
<dbReference type="PROSITE" id="PS51318">
    <property type="entry name" value="TAT"/>
    <property type="match status" value="1"/>
</dbReference>
<organism evidence="2 3">
    <name type="scientific">Albimonas donghaensis</name>
    <dbReference type="NCBI Taxonomy" id="356660"/>
    <lineage>
        <taxon>Bacteria</taxon>
        <taxon>Pseudomonadati</taxon>
        <taxon>Pseudomonadota</taxon>
        <taxon>Alphaproteobacteria</taxon>
        <taxon>Rhodobacterales</taxon>
        <taxon>Paracoccaceae</taxon>
        <taxon>Albimonas</taxon>
    </lineage>
</organism>
<accession>A0A1H2QIZ0</accession>
<evidence type="ECO:0000256" key="1">
    <source>
        <dbReference type="SAM" id="SignalP"/>
    </source>
</evidence>
<dbReference type="InterPro" id="IPR006311">
    <property type="entry name" value="TAT_signal"/>
</dbReference>
<proteinExistence type="predicted"/>
<dbReference type="EMBL" id="FNMZ01000001">
    <property type="protein sequence ID" value="SDW07167.1"/>
    <property type="molecule type" value="Genomic_DNA"/>
</dbReference>
<name>A0A1H2QIZ0_9RHOB</name>
<dbReference type="Gene3D" id="2.40.50.870">
    <property type="entry name" value="Protein of unknown function (DUF3299)"/>
    <property type="match status" value="1"/>
</dbReference>
<keyword evidence="1" id="KW-0732">Signal</keyword>